<dbReference type="SUPFAM" id="SSF46785">
    <property type="entry name" value="Winged helix' DNA-binding domain"/>
    <property type="match status" value="1"/>
</dbReference>
<dbReference type="InterPro" id="IPR036388">
    <property type="entry name" value="WH-like_DNA-bd_sf"/>
</dbReference>
<dbReference type="Gene3D" id="1.10.10.10">
    <property type="entry name" value="Winged helix-like DNA-binding domain superfamily/Winged helix DNA-binding domain"/>
    <property type="match status" value="1"/>
</dbReference>
<dbReference type="PANTHER" id="PTHR33221:SF5">
    <property type="entry name" value="HTH-TYPE TRANSCRIPTIONAL REGULATOR ISCR"/>
    <property type="match status" value="1"/>
</dbReference>
<dbReference type="GO" id="GO:0005829">
    <property type="term" value="C:cytosol"/>
    <property type="evidence" value="ECO:0007669"/>
    <property type="project" value="TreeGrafter"/>
</dbReference>
<dbReference type="GO" id="GO:0003677">
    <property type="term" value="F:DNA binding"/>
    <property type="evidence" value="ECO:0007669"/>
    <property type="project" value="UniProtKB-KW"/>
</dbReference>
<comment type="caution">
    <text evidence="3">The sequence shown here is derived from an EMBL/GenBank/DDBJ whole genome shotgun (WGS) entry which is preliminary data.</text>
</comment>
<dbReference type="EMBL" id="LVHG01000049">
    <property type="protein sequence ID" value="OAK62684.1"/>
    <property type="molecule type" value="Genomic_DNA"/>
</dbReference>
<proteinExistence type="predicted"/>
<protein>
    <submittedName>
        <fullName evidence="3">DNA-binding protein</fullName>
    </submittedName>
</protein>
<dbReference type="Proteomes" id="UP000077852">
    <property type="component" value="Unassembled WGS sequence"/>
</dbReference>
<reference evidence="3 4" key="1">
    <citation type="submission" date="2016-03" db="EMBL/GenBank/DDBJ databases">
        <title>Genome sequence of Variovorax paradoxus KB5.</title>
        <authorList>
            <person name="Jeong H."/>
            <person name="Hong C.E."/>
            <person name="Jo S.H."/>
            <person name="Park J.M."/>
        </authorList>
    </citation>
    <scope>NUCLEOTIDE SEQUENCE [LARGE SCALE GENOMIC DNA]</scope>
    <source>
        <strain evidence="3 4">KB5</strain>
    </source>
</reference>
<evidence type="ECO:0000256" key="1">
    <source>
        <dbReference type="ARBA" id="ARBA00023125"/>
    </source>
</evidence>
<dbReference type="RefSeq" id="WP_081268456.1">
    <property type="nucleotide sequence ID" value="NZ_LVHG01000049.1"/>
</dbReference>
<evidence type="ECO:0000313" key="3">
    <source>
        <dbReference type="EMBL" id="OAK62684.1"/>
    </source>
</evidence>
<dbReference type="PROSITE" id="PS51197">
    <property type="entry name" value="HTH_RRF2_2"/>
    <property type="match status" value="1"/>
</dbReference>
<feature type="region of interest" description="Disordered" evidence="2">
    <location>
        <begin position="147"/>
        <end position="169"/>
    </location>
</feature>
<dbReference type="InterPro" id="IPR036390">
    <property type="entry name" value="WH_DNA-bd_sf"/>
</dbReference>
<evidence type="ECO:0000256" key="2">
    <source>
        <dbReference type="SAM" id="MobiDB-lite"/>
    </source>
</evidence>
<keyword evidence="1 3" id="KW-0238">DNA-binding</keyword>
<dbReference type="GO" id="GO:0003700">
    <property type="term" value="F:DNA-binding transcription factor activity"/>
    <property type="evidence" value="ECO:0007669"/>
    <property type="project" value="TreeGrafter"/>
</dbReference>
<dbReference type="AlphaFoldDB" id="A0AA91DMK8"/>
<accession>A0AA91DMK8</accession>
<organism evidence="3 4">
    <name type="scientific">Variovorax paradoxus</name>
    <dbReference type="NCBI Taxonomy" id="34073"/>
    <lineage>
        <taxon>Bacteria</taxon>
        <taxon>Pseudomonadati</taxon>
        <taxon>Pseudomonadota</taxon>
        <taxon>Betaproteobacteria</taxon>
        <taxon>Burkholderiales</taxon>
        <taxon>Comamonadaceae</taxon>
        <taxon>Variovorax</taxon>
    </lineage>
</organism>
<dbReference type="PANTHER" id="PTHR33221">
    <property type="entry name" value="WINGED HELIX-TURN-HELIX TRANSCRIPTIONAL REGULATOR, RRF2 FAMILY"/>
    <property type="match status" value="1"/>
</dbReference>
<evidence type="ECO:0000313" key="4">
    <source>
        <dbReference type="Proteomes" id="UP000077852"/>
    </source>
</evidence>
<sequence length="185" mass="19681">MRLTTKGGFAVTAMIDVALREQAGPVALASIAKRQHIARSSLEALFSKLRQHALVKATRGPGGGYTLARKASEITVADILFSVDGQAAPEAEAAPPRDKAGNGAADGESGCYSTDALWASANHHVMEFLDSVTLQSLVDDQLAKGVRVEEEAPRKKEPQPRPVPSLRHVNAPNSVFAWSGVFAKR</sequence>
<feature type="compositionally biased region" description="Basic and acidic residues" evidence="2">
    <location>
        <begin position="147"/>
        <end position="159"/>
    </location>
</feature>
<dbReference type="Pfam" id="PF02082">
    <property type="entry name" value="Rrf2"/>
    <property type="match status" value="1"/>
</dbReference>
<dbReference type="InterPro" id="IPR000944">
    <property type="entry name" value="Tscrpt_reg_Rrf2"/>
</dbReference>
<name>A0AA91DMK8_VARPD</name>
<gene>
    <name evidence="3" type="ORF">A3K87_17690</name>
</gene>
<dbReference type="NCBIfam" id="TIGR00738">
    <property type="entry name" value="rrf2_super"/>
    <property type="match status" value="1"/>
</dbReference>